<protein>
    <recommendedName>
        <fullName evidence="1">DUF2147 domain-containing protein</fullName>
    </recommendedName>
</protein>
<reference evidence="2 3" key="1">
    <citation type="submission" date="2019-07" db="EMBL/GenBank/DDBJ databases">
        <title>Whole genome shotgun sequence of Gluconobacter wancherniae NBRC 103581.</title>
        <authorList>
            <person name="Hosoyama A."/>
            <person name="Uohara A."/>
            <person name="Ohji S."/>
            <person name="Ichikawa N."/>
        </authorList>
    </citation>
    <scope>NUCLEOTIDE SEQUENCE [LARGE SCALE GENOMIC DNA]</scope>
    <source>
        <strain evidence="2 3">NBRC 103581</strain>
    </source>
</reference>
<sequence length="131" mass="14700">MQASAVNPEEGLWLTEDKDGIFLIQPCGNMLCGQLVGMSYDGAVPVDVWGRSQCRLQMLTDFTPAEDQKWHGHILDPRSGRVYQARIWSPEPEVLKLRGFVLGMPLFGETQTWRRYHGAPIGANCKMPPSL</sequence>
<dbReference type="Gene3D" id="2.40.128.520">
    <property type="match status" value="1"/>
</dbReference>
<dbReference type="Pfam" id="PF09917">
    <property type="entry name" value="DUF2147"/>
    <property type="match status" value="1"/>
</dbReference>
<dbReference type="InterPro" id="IPR019223">
    <property type="entry name" value="DUF2147"/>
</dbReference>
<feature type="domain" description="DUF2147" evidence="1">
    <location>
        <begin position="11"/>
        <end position="115"/>
    </location>
</feature>
<accession>A0A511AZ07</accession>
<dbReference type="PANTHER" id="PTHR36919">
    <property type="entry name" value="BLR1215 PROTEIN"/>
    <property type="match status" value="1"/>
</dbReference>
<keyword evidence="3" id="KW-1185">Reference proteome</keyword>
<evidence type="ECO:0000313" key="2">
    <source>
        <dbReference type="EMBL" id="GEK93440.1"/>
    </source>
</evidence>
<dbReference type="PANTHER" id="PTHR36919:SF3">
    <property type="entry name" value="BLL5882 PROTEIN"/>
    <property type="match status" value="1"/>
</dbReference>
<gene>
    <name evidence="2" type="ORF">GWA01_12100</name>
</gene>
<dbReference type="Proteomes" id="UP000321230">
    <property type="component" value="Unassembled WGS sequence"/>
</dbReference>
<proteinExistence type="predicted"/>
<dbReference type="EMBL" id="BJUZ01000001">
    <property type="protein sequence ID" value="GEK93440.1"/>
    <property type="molecule type" value="Genomic_DNA"/>
</dbReference>
<evidence type="ECO:0000259" key="1">
    <source>
        <dbReference type="Pfam" id="PF09917"/>
    </source>
</evidence>
<name>A0A511AZ07_9PROT</name>
<evidence type="ECO:0000313" key="3">
    <source>
        <dbReference type="Proteomes" id="UP000321230"/>
    </source>
</evidence>
<comment type="caution">
    <text evidence="2">The sequence shown here is derived from an EMBL/GenBank/DDBJ whole genome shotgun (WGS) entry which is preliminary data.</text>
</comment>
<organism evidence="2 3">
    <name type="scientific">Gluconobacter wancherniae NBRC 103581</name>
    <dbReference type="NCBI Taxonomy" id="656744"/>
    <lineage>
        <taxon>Bacteria</taxon>
        <taxon>Pseudomonadati</taxon>
        <taxon>Pseudomonadota</taxon>
        <taxon>Alphaproteobacteria</taxon>
        <taxon>Acetobacterales</taxon>
        <taxon>Acetobacteraceae</taxon>
        <taxon>Gluconobacter</taxon>
    </lineage>
</organism>
<dbReference type="AlphaFoldDB" id="A0A511AZ07"/>